<proteinExistence type="predicted"/>
<name>A0A2I0UHF5_LIMLA</name>
<sequence>MALVVALGEEELKEQSTKSIIGQDGGKSKDNMLRVVEDIKTQLQAVTTAQMPRTEAFLVQSPLLCFLFDYNCNPFSDRPSDLLPVVAIKANTWAMEKLKFTPCSPCLFHYPGWGVTGTAASAPLPATASSLHLWTSELITSNYQANFVTCNEKQSKTQTSETKLGDKSVSSHHQSNLNQL</sequence>
<evidence type="ECO:0000256" key="1">
    <source>
        <dbReference type="SAM" id="MobiDB-lite"/>
    </source>
</evidence>
<keyword evidence="3" id="KW-1185">Reference proteome</keyword>
<organism evidence="2 3">
    <name type="scientific">Limosa lapponica baueri</name>
    <dbReference type="NCBI Taxonomy" id="1758121"/>
    <lineage>
        <taxon>Eukaryota</taxon>
        <taxon>Metazoa</taxon>
        <taxon>Chordata</taxon>
        <taxon>Craniata</taxon>
        <taxon>Vertebrata</taxon>
        <taxon>Euteleostomi</taxon>
        <taxon>Archelosauria</taxon>
        <taxon>Archosauria</taxon>
        <taxon>Dinosauria</taxon>
        <taxon>Saurischia</taxon>
        <taxon>Theropoda</taxon>
        <taxon>Coelurosauria</taxon>
        <taxon>Aves</taxon>
        <taxon>Neognathae</taxon>
        <taxon>Neoaves</taxon>
        <taxon>Charadriiformes</taxon>
        <taxon>Scolopacidae</taxon>
        <taxon>Limosa</taxon>
    </lineage>
</organism>
<protein>
    <submittedName>
        <fullName evidence="2">Uncharacterized protein</fullName>
    </submittedName>
</protein>
<reference evidence="3" key="2">
    <citation type="submission" date="2017-12" db="EMBL/GenBank/DDBJ databases">
        <title>Genome sequence of the Bar-tailed Godwit (Limosa lapponica baueri).</title>
        <authorList>
            <person name="Lima N.C.B."/>
            <person name="Parody-Merino A.M."/>
            <person name="Battley P.F."/>
            <person name="Fidler A.E."/>
            <person name="Prosdocimi F."/>
        </authorList>
    </citation>
    <scope>NUCLEOTIDE SEQUENCE [LARGE SCALE GENOMIC DNA]</scope>
</reference>
<accession>A0A2I0UHF5</accession>
<reference evidence="3" key="1">
    <citation type="submission" date="2017-11" db="EMBL/GenBank/DDBJ databases">
        <authorList>
            <person name="Lima N.C."/>
            <person name="Parody-Merino A.M."/>
            <person name="Battley P.F."/>
            <person name="Fidler A.E."/>
            <person name="Prosdocimi F."/>
        </authorList>
    </citation>
    <scope>NUCLEOTIDE SEQUENCE [LARGE SCALE GENOMIC DNA]</scope>
</reference>
<gene>
    <name evidence="2" type="ORF">llap_4208</name>
</gene>
<evidence type="ECO:0000313" key="2">
    <source>
        <dbReference type="EMBL" id="PKU45489.1"/>
    </source>
</evidence>
<feature type="region of interest" description="Disordered" evidence="1">
    <location>
        <begin position="158"/>
        <end position="180"/>
    </location>
</feature>
<dbReference type="Proteomes" id="UP000233556">
    <property type="component" value="Unassembled WGS sequence"/>
</dbReference>
<dbReference type="AlphaFoldDB" id="A0A2I0UHF5"/>
<evidence type="ECO:0000313" key="3">
    <source>
        <dbReference type="Proteomes" id="UP000233556"/>
    </source>
</evidence>
<dbReference type="EMBL" id="KZ505757">
    <property type="protein sequence ID" value="PKU45489.1"/>
    <property type="molecule type" value="Genomic_DNA"/>
</dbReference>
<feature type="compositionally biased region" description="Polar residues" evidence="1">
    <location>
        <begin position="171"/>
        <end position="180"/>
    </location>
</feature>